<evidence type="ECO:0000256" key="7">
    <source>
        <dbReference type="SAM" id="MobiDB-lite"/>
    </source>
</evidence>
<dbReference type="Pfam" id="PF22456">
    <property type="entry name" value="PqqF-like_C_4"/>
    <property type="match status" value="1"/>
</dbReference>
<dbReference type="SUPFAM" id="SSF63411">
    <property type="entry name" value="LuxS/MPP-like metallohydrolase"/>
    <property type="match status" value="4"/>
</dbReference>
<feature type="domain" description="Coenzyme PQQ synthesis protein F-like C-terminal lobe" evidence="10">
    <location>
        <begin position="1119"/>
        <end position="1217"/>
    </location>
</feature>
<dbReference type="InterPro" id="IPR054734">
    <property type="entry name" value="PqqF-like_C_4"/>
</dbReference>
<reference evidence="11 12" key="1">
    <citation type="journal article" date="2023" name="IScience">
        <title>Expanded male sex-determining region conserved during the evolution of homothallism in the green alga Volvox.</title>
        <authorList>
            <person name="Yamamoto K."/>
            <person name="Matsuzaki R."/>
            <person name="Mahakham W."/>
            <person name="Heman W."/>
            <person name="Sekimoto H."/>
            <person name="Kawachi M."/>
            <person name="Minakuchi Y."/>
            <person name="Toyoda A."/>
            <person name="Nozaki H."/>
        </authorList>
    </citation>
    <scope>NUCLEOTIDE SEQUENCE [LARGE SCALE GENOMIC DNA]</scope>
    <source>
        <strain evidence="11 12">NIES-4468</strain>
    </source>
</reference>
<evidence type="ECO:0000256" key="6">
    <source>
        <dbReference type="ARBA" id="ARBA00023049"/>
    </source>
</evidence>
<evidence type="ECO:0000313" key="11">
    <source>
        <dbReference type="EMBL" id="GLI60674.1"/>
    </source>
</evidence>
<evidence type="ECO:0000256" key="3">
    <source>
        <dbReference type="ARBA" id="ARBA00022723"/>
    </source>
</evidence>
<protein>
    <recommendedName>
        <fullName evidence="13">Insulin-degrading enzyme</fullName>
    </recommendedName>
</protein>
<dbReference type="InterPro" id="IPR011249">
    <property type="entry name" value="Metalloenz_LuxS/M16"/>
</dbReference>
<feature type="region of interest" description="Disordered" evidence="7">
    <location>
        <begin position="642"/>
        <end position="700"/>
    </location>
</feature>
<dbReference type="Proteomes" id="UP001165090">
    <property type="component" value="Unassembled WGS sequence"/>
</dbReference>
<evidence type="ECO:0000313" key="12">
    <source>
        <dbReference type="Proteomes" id="UP001165090"/>
    </source>
</evidence>
<evidence type="ECO:0008006" key="13">
    <source>
        <dbReference type="Google" id="ProtNLM"/>
    </source>
</evidence>
<organism evidence="11 12">
    <name type="scientific">Volvox africanus</name>
    <dbReference type="NCBI Taxonomy" id="51714"/>
    <lineage>
        <taxon>Eukaryota</taxon>
        <taxon>Viridiplantae</taxon>
        <taxon>Chlorophyta</taxon>
        <taxon>core chlorophytes</taxon>
        <taxon>Chlorophyceae</taxon>
        <taxon>CS clade</taxon>
        <taxon>Chlamydomonadales</taxon>
        <taxon>Volvocaceae</taxon>
        <taxon>Volvox</taxon>
    </lineage>
</organism>
<dbReference type="InterPro" id="IPR032632">
    <property type="entry name" value="Peptidase_M16_M"/>
</dbReference>
<sequence>MKITKADHLREAVINRGVQPLTTCFSANQQGSCFSPVKPVSDRRAYEFLTVGGDAKSRGVRFLLASDPEAVFAAACLNMQAGYFDDPPSVPGFAHWLEHAVHLGSSRYPDDKDYKYFLSQHGGTSNASTGMVHTSYHFTVSSPHLGAAVDRLARFFIDPLLHRDSILKEAENVHAEFSRNCNSDSRKLLQLRRAAAGGLLGKFSTGNAATLLERPAAAGLDVPAALAAFWRERYLAGALCGCVVGPQSLSELRRMVVGAFAGVRLRNEDGADPRVSGARPDQEYGTELQAPHPEATEGGGSFERSSLAAREGEVGTEGGYLASLSISGGGGGGDGVGGDGGSGGSGGAAAAAVRYDFEDMCTPGRLGQLFRVSSQRELRQLEVVWYLPYGMMNDIKIKPWRWAGHVLGHEGRGSLAAVLRGAGLAQELTTGSFDEVRLGRGFMFWGVTLTLSGAGLQRAEDVMRLVFAAVRAMRSLSEEQRRAVWEEVAAAAAVRWQYQDRTAPLDLARDVAQRLHYFEPQSVLSDNALLYEYDRAALERFLSYITPENCNVYLSDSSFAGRTDRVEEWYGARYSKEPLNLDLYGIDACDAAAAANGGDADVDMAGSPEDPYPLLLSRLRLPQPPSWALPVDVRLVSEVPADTPGVPGANDGDDVIMASEGAPGGAAGDAAPTASAAGPPAPLEEQPGQERTTHGNVPPKLLDDNGIVRLWHRTDVSFGVPKIHMFVHIITRAVYDTPASWATARLACRLMEELLQPDVYDAQLVGTSYSLSASETGLHLSFHGFSYVAAKLAEVVATAMSNVTLQQVQARYAFVHGKLLRSLRLWRQNNPAAHAEYGTEHVLQLPHWHVDESILVLQRAMAPTPPPPPPPPPLPVSAPPSAAVVEAHSPAAAAAVVGEAVRHGDGDLAAAGPVAVWEFLRGLGRGTALEVLVYGNSTEQQARELCAMLQRHLRPTGLGPDGWPATRILELVPEASAPPAGWDIPSLQPAQSPGAGGVVPGPRTLRPQPLGRKVEDMAADTQVEVGGEVGGVSRGPGTAAGVGDEEAVKVQFHVGPSPSPSPSPSTASGVAARSGGPMLLRYVPVNPNPTNTNSAVFFLCQVGEDDPRDIRPAVLLDFLAKVASKPAFHELRTRQRLGYVVSLNKHRLGGGMGLAVRVQSPDRQPGVLRLRVAEWLESFGRELRELAPERLASFKFALAEKYQEPPRSLAEAAGATWRPIRYRSYAFRKAERKAAALRELGLQDLVQFYEQHACPSSPTARVLCCEVWGGVAAQRGGDAGEMQDVTSVGGAGWAGATAEAAEAEGGDDVGASGWRRVGPQDVAELHQRLPHFCHSETLGVLRPLPVTHGSPFES</sequence>
<evidence type="ECO:0000256" key="2">
    <source>
        <dbReference type="ARBA" id="ARBA00022670"/>
    </source>
</evidence>
<dbReference type="Pfam" id="PF16187">
    <property type="entry name" value="Peptidase_M16_M"/>
    <property type="match status" value="2"/>
</dbReference>
<keyword evidence="6" id="KW-0482">Metalloprotease</keyword>
<dbReference type="InterPro" id="IPR050626">
    <property type="entry name" value="Peptidase_M16"/>
</dbReference>
<evidence type="ECO:0000259" key="10">
    <source>
        <dbReference type="Pfam" id="PF22456"/>
    </source>
</evidence>
<evidence type="ECO:0000256" key="1">
    <source>
        <dbReference type="ARBA" id="ARBA00007261"/>
    </source>
</evidence>
<keyword evidence="2" id="KW-0645">Protease</keyword>
<evidence type="ECO:0000256" key="4">
    <source>
        <dbReference type="ARBA" id="ARBA00022801"/>
    </source>
</evidence>
<feature type="region of interest" description="Disordered" evidence="7">
    <location>
        <begin position="989"/>
        <end position="1009"/>
    </location>
</feature>
<feature type="domain" description="Peptidase M16 middle/third" evidence="9">
    <location>
        <begin position="694"/>
        <end position="853"/>
    </location>
</feature>
<dbReference type="InterPro" id="IPR011765">
    <property type="entry name" value="Pept_M16_N"/>
</dbReference>
<dbReference type="EMBL" id="BSDZ01000008">
    <property type="protein sequence ID" value="GLI60674.1"/>
    <property type="molecule type" value="Genomic_DNA"/>
</dbReference>
<dbReference type="PANTHER" id="PTHR43690">
    <property type="entry name" value="NARDILYSIN"/>
    <property type="match status" value="1"/>
</dbReference>
<feature type="domain" description="Peptidase M16 middle/third" evidence="9">
    <location>
        <begin position="496"/>
        <end position="582"/>
    </location>
</feature>
<proteinExistence type="inferred from homology"/>
<gene>
    <name evidence="11" type="ORF">VaNZ11_002876</name>
</gene>
<evidence type="ECO:0000259" key="8">
    <source>
        <dbReference type="Pfam" id="PF00675"/>
    </source>
</evidence>
<dbReference type="Gene3D" id="3.30.830.10">
    <property type="entry name" value="Metalloenzyme, LuxS/M16 peptidase-like"/>
    <property type="match status" value="4"/>
</dbReference>
<comment type="similarity">
    <text evidence="1">Belongs to the peptidase M16 family.</text>
</comment>
<accession>A0ABQ5RT82</accession>
<evidence type="ECO:0000256" key="5">
    <source>
        <dbReference type="ARBA" id="ARBA00022833"/>
    </source>
</evidence>
<name>A0ABQ5RT82_9CHLO</name>
<feature type="compositionally biased region" description="Pro residues" evidence="7">
    <location>
        <begin position="863"/>
        <end position="878"/>
    </location>
</feature>
<feature type="region of interest" description="Disordered" evidence="7">
    <location>
        <begin position="269"/>
        <end position="303"/>
    </location>
</feature>
<evidence type="ECO:0000259" key="9">
    <source>
        <dbReference type="Pfam" id="PF16187"/>
    </source>
</evidence>
<feature type="domain" description="Peptidase M16 N-terminal" evidence="8">
    <location>
        <begin position="61"/>
        <end position="186"/>
    </location>
</feature>
<keyword evidence="4" id="KW-0378">Hydrolase</keyword>
<keyword evidence="3" id="KW-0479">Metal-binding</keyword>
<dbReference type="PANTHER" id="PTHR43690:SF18">
    <property type="entry name" value="INSULIN-DEGRADING ENZYME-RELATED"/>
    <property type="match status" value="1"/>
</dbReference>
<keyword evidence="5" id="KW-0862">Zinc</keyword>
<comment type="caution">
    <text evidence="11">The sequence shown here is derived from an EMBL/GenBank/DDBJ whole genome shotgun (WGS) entry which is preliminary data.</text>
</comment>
<feature type="compositionally biased region" description="Low complexity" evidence="7">
    <location>
        <begin position="668"/>
        <end position="678"/>
    </location>
</feature>
<feature type="region of interest" description="Disordered" evidence="7">
    <location>
        <begin position="861"/>
        <end position="880"/>
    </location>
</feature>
<keyword evidence="12" id="KW-1185">Reference proteome</keyword>
<dbReference type="Pfam" id="PF00675">
    <property type="entry name" value="Peptidase_M16"/>
    <property type="match status" value="1"/>
</dbReference>